<evidence type="ECO:0000259" key="9">
    <source>
        <dbReference type="PROSITE" id="PS50122"/>
    </source>
</evidence>
<evidence type="ECO:0000256" key="2">
    <source>
        <dbReference type="ARBA" id="ARBA00022500"/>
    </source>
</evidence>
<feature type="active site" evidence="5 6">
    <location>
        <position position="287"/>
    </location>
</feature>
<keyword evidence="1 5" id="KW-0963">Cytoplasm</keyword>
<comment type="catalytic activity">
    <reaction evidence="5">
        <text>L-glutaminyl-[protein] + H2O = L-glutamyl-[protein] + NH4(+)</text>
        <dbReference type="Rhea" id="RHEA:16441"/>
        <dbReference type="Rhea" id="RHEA-COMP:10207"/>
        <dbReference type="Rhea" id="RHEA-COMP:10208"/>
        <dbReference type="ChEBI" id="CHEBI:15377"/>
        <dbReference type="ChEBI" id="CHEBI:28938"/>
        <dbReference type="ChEBI" id="CHEBI:29973"/>
        <dbReference type="ChEBI" id="CHEBI:30011"/>
        <dbReference type="EC" id="3.5.1.44"/>
    </reaction>
</comment>
<feature type="active site" evidence="5 6">
    <location>
        <position position="194"/>
    </location>
</feature>
<protein>
    <recommendedName>
        <fullName evidence="5">Protein-glutamate methylesterase/protein-glutamine glutaminase</fullName>
        <ecNumber evidence="5">3.1.1.61</ecNumber>
        <ecNumber evidence="5">3.5.1.44</ecNumber>
    </recommendedName>
</protein>
<comment type="subcellular location">
    <subcellularLocation>
        <location evidence="5">Cytoplasm</location>
    </subcellularLocation>
</comment>
<dbReference type="PIRSF" id="PIRSF000876">
    <property type="entry name" value="RR_chemtxs_CheB"/>
    <property type="match status" value="1"/>
</dbReference>
<dbReference type="GO" id="GO:0000156">
    <property type="term" value="F:phosphorelay response regulator activity"/>
    <property type="evidence" value="ECO:0007669"/>
    <property type="project" value="InterPro"/>
</dbReference>
<reference evidence="10 11" key="1">
    <citation type="submission" date="2016-11" db="EMBL/GenBank/DDBJ databases">
        <title>Complete genome sequence of thermophilic cyanobacteria strain Synechococcus sp. PCC6715.</title>
        <authorList>
            <person name="Tang J."/>
            <person name="Daroch M."/>
            <person name="Liang Y."/>
            <person name="Jiang D."/>
            <person name="Shah M."/>
        </authorList>
    </citation>
    <scope>NUCLEOTIDE SEQUENCE [LARGE SCALE GENOMIC DNA]</scope>
    <source>
        <strain evidence="10 11">PCC 6715</strain>
    </source>
</reference>
<dbReference type="SMART" id="SM00448">
    <property type="entry name" value="REC"/>
    <property type="match status" value="1"/>
</dbReference>
<keyword evidence="3 5" id="KW-0378">Hydrolase</keyword>
<evidence type="ECO:0000256" key="7">
    <source>
        <dbReference type="PROSITE-ProRule" id="PRU00169"/>
    </source>
</evidence>
<dbReference type="PROSITE" id="PS50122">
    <property type="entry name" value="CHEB"/>
    <property type="match status" value="1"/>
</dbReference>
<dbReference type="EC" id="3.5.1.44" evidence="5"/>
<dbReference type="GO" id="GO:0006935">
    <property type="term" value="P:chemotaxis"/>
    <property type="evidence" value="ECO:0007669"/>
    <property type="project" value="UniProtKB-UniRule"/>
</dbReference>
<evidence type="ECO:0000256" key="5">
    <source>
        <dbReference type="HAMAP-Rule" id="MF_00099"/>
    </source>
</evidence>
<dbReference type="AlphaFoldDB" id="A0A2D2Q2M9"/>
<feature type="active site" evidence="5 6">
    <location>
        <position position="167"/>
    </location>
</feature>
<dbReference type="GO" id="GO:0050568">
    <property type="term" value="F:protein-glutamine glutaminase activity"/>
    <property type="evidence" value="ECO:0007669"/>
    <property type="project" value="UniProtKB-UniRule"/>
</dbReference>
<evidence type="ECO:0000256" key="3">
    <source>
        <dbReference type="ARBA" id="ARBA00022801"/>
    </source>
</evidence>
<dbReference type="EC" id="3.1.1.61" evidence="5"/>
<dbReference type="InterPro" id="IPR035909">
    <property type="entry name" value="CheB_C"/>
</dbReference>
<comment type="domain">
    <text evidence="5">Contains a C-terminal catalytic domain, and an N-terminal region which modulates catalytic activity.</text>
</comment>
<evidence type="ECO:0000256" key="4">
    <source>
        <dbReference type="ARBA" id="ARBA00048267"/>
    </source>
</evidence>
<evidence type="ECO:0000256" key="1">
    <source>
        <dbReference type="ARBA" id="ARBA00022490"/>
    </source>
</evidence>
<comment type="catalytic activity">
    <reaction evidence="4 5">
        <text>[protein]-L-glutamate 5-O-methyl ester + H2O = L-glutamyl-[protein] + methanol + H(+)</text>
        <dbReference type="Rhea" id="RHEA:23236"/>
        <dbReference type="Rhea" id="RHEA-COMP:10208"/>
        <dbReference type="Rhea" id="RHEA-COMP:10311"/>
        <dbReference type="ChEBI" id="CHEBI:15377"/>
        <dbReference type="ChEBI" id="CHEBI:15378"/>
        <dbReference type="ChEBI" id="CHEBI:17790"/>
        <dbReference type="ChEBI" id="CHEBI:29973"/>
        <dbReference type="ChEBI" id="CHEBI:82795"/>
        <dbReference type="EC" id="3.1.1.61"/>
    </reaction>
</comment>
<keyword evidence="11" id="KW-1185">Reference proteome</keyword>
<reference evidence="11" key="2">
    <citation type="journal article" date="2022" name="Front. Microbiol.">
        <title>Comparative Genomic Analysis Revealed Distinct Molecular Components and Organization of CO2-Concentrating Mechanism in Thermophilic Cyanobacteria.</title>
        <authorList>
            <person name="Tang J."/>
            <person name="Zhou H."/>
            <person name="Yao D."/>
            <person name="Riaz S."/>
            <person name="You D."/>
            <person name="Klepacz-Smolka A."/>
            <person name="Daroch M."/>
        </authorList>
    </citation>
    <scope>NUCLEOTIDE SEQUENCE [LARGE SCALE GENOMIC DNA]</scope>
    <source>
        <strain evidence="11">PCC 6715</strain>
    </source>
</reference>
<organism evidence="10 11">
    <name type="scientific">Parathermosynechococcus lividus PCC 6715</name>
    <dbReference type="NCBI Taxonomy" id="1917166"/>
    <lineage>
        <taxon>Bacteria</taxon>
        <taxon>Bacillati</taxon>
        <taxon>Cyanobacteriota</taxon>
        <taxon>Cyanophyceae</taxon>
        <taxon>Acaryochloridales</taxon>
        <taxon>Thermosynechococcaceae</taxon>
        <taxon>Parathermosynechococcus</taxon>
    </lineage>
</organism>
<dbReference type="SUPFAM" id="SSF52738">
    <property type="entry name" value="Methylesterase CheB, C-terminal domain"/>
    <property type="match status" value="1"/>
</dbReference>
<feature type="domain" description="CheB-type methylesterase" evidence="9">
    <location>
        <begin position="155"/>
        <end position="345"/>
    </location>
</feature>
<comment type="function">
    <text evidence="5">Involved in chemotaxis. Part of a chemotaxis signal transduction system that modulates chemotaxis in response to various stimuli. Catalyzes the demethylation of specific methylglutamate residues introduced into the chemoreceptors (methyl-accepting chemotaxis proteins or MCP) by CheR. Also mediates the irreversible deamidation of specific glutamine residues to glutamic acid.</text>
</comment>
<name>A0A2D2Q2M9_PARLV</name>
<comment type="PTM">
    <text evidence="5">Phosphorylated by CheA. Phosphorylation of the N-terminal regulatory domain activates the methylesterase activity.</text>
</comment>
<dbReference type="InterPro" id="IPR011006">
    <property type="entry name" value="CheY-like_superfamily"/>
</dbReference>
<dbReference type="PANTHER" id="PTHR42872">
    <property type="entry name" value="PROTEIN-GLUTAMATE METHYLESTERASE/PROTEIN-GLUTAMINE GLUTAMINASE"/>
    <property type="match status" value="1"/>
</dbReference>
<dbReference type="NCBIfam" id="NF001965">
    <property type="entry name" value="PRK00742.1"/>
    <property type="match status" value="1"/>
</dbReference>
<dbReference type="Proteomes" id="UP000231057">
    <property type="component" value="Chromosome"/>
</dbReference>
<dbReference type="Pfam" id="PF01339">
    <property type="entry name" value="CheB_methylest"/>
    <property type="match status" value="1"/>
</dbReference>
<feature type="domain" description="Response regulatory" evidence="8">
    <location>
        <begin position="4"/>
        <end position="120"/>
    </location>
</feature>
<dbReference type="GO" id="GO:0008984">
    <property type="term" value="F:protein-glutamate methylesterase activity"/>
    <property type="evidence" value="ECO:0007669"/>
    <property type="project" value="UniProtKB-UniRule"/>
</dbReference>
<dbReference type="PROSITE" id="PS50110">
    <property type="entry name" value="RESPONSE_REGULATORY"/>
    <property type="match status" value="1"/>
</dbReference>
<dbReference type="InterPro" id="IPR001789">
    <property type="entry name" value="Sig_transdc_resp-reg_receiver"/>
</dbReference>
<proteinExistence type="inferred from homology"/>
<dbReference type="OrthoDB" id="9793421at2"/>
<dbReference type="KEGG" id="slw:BRW62_08290"/>
<evidence type="ECO:0000313" key="10">
    <source>
        <dbReference type="EMBL" id="ATS18748.1"/>
    </source>
</evidence>
<dbReference type="GO" id="GO:0005737">
    <property type="term" value="C:cytoplasm"/>
    <property type="evidence" value="ECO:0007669"/>
    <property type="project" value="UniProtKB-SubCell"/>
</dbReference>
<keyword evidence="2 5" id="KW-0145">Chemotaxis</keyword>
<evidence type="ECO:0000259" key="8">
    <source>
        <dbReference type="PROSITE" id="PS50110"/>
    </source>
</evidence>
<keyword evidence="5 7" id="KW-0597">Phosphoprotein</keyword>
<dbReference type="CDD" id="cd17541">
    <property type="entry name" value="REC_CheB-like"/>
    <property type="match status" value="1"/>
</dbReference>
<dbReference type="Gene3D" id="3.40.50.180">
    <property type="entry name" value="Methylesterase CheB, C-terminal domain"/>
    <property type="match status" value="1"/>
</dbReference>
<sequence>MPIRVFLVEDSPIALSILKQLLQTAPDIVVVGTAVTGREALLQIPECQPDVVCTDLYMKEMDGREFTRQLMARAPRPVLVISVAVREAQTAFELLQAGATDVFPKPSSGLMADYDRNELINKIRVLAGVKVFTRPLQPRPTASARAPAYLQATVTAKQAAIVGIGASTGGPQAIAKILQDLPASFPVPIVCTQHISVGFLSGLVAWLARETRLRVTIANAGDTPQPGVVYFAPDSWNLEVDRRGKLSLSPPVEGERHCPSVNVMLRSLAAFYGEAAIGVLLTGMGDDGAAGMQAISRVGGITIAQDEATSIIFGMPKEAIALGAVRYILPIERIGTVLAELVAVTQDQ</sequence>
<gene>
    <name evidence="5" type="primary">cheB</name>
    <name evidence="10" type="ORF">BRW62_08290</name>
</gene>
<dbReference type="Pfam" id="PF00072">
    <property type="entry name" value="Response_reg"/>
    <property type="match status" value="1"/>
</dbReference>
<dbReference type="HAMAP" id="MF_00099">
    <property type="entry name" value="CheB_chemtxs"/>
    <property type="match status" value="1"/>
</dbReference>
<dbReference type="InterPro" id="IPR008248">
    <property type="entry name" value="CheB-like"/>
</dbReference>
<accession>A0A2D2Q2M9</accession>
<dbReference type="PANTHER" id="PTHR42872:SF6">
    <property type="entry name" value="PROTEIN-GLUTAMATE METHYLESTERASE_PROTEIN-GLUTAMINE GLUTAMINASE"/>
    <property type="match status" value="1"/>
</dbReference>
<evidence type="ECO:0000313" key="11">
    <source>
        <dbReference type="Proteomes" id="UP000231057"/>
    </source>
</evidence>
<dbReference type="Gene3D" id="3.40.50.2300">
    <property type="match status" value="1"/>
</dbReference>
<feature type="modified residue" description="4-aspartylphosphate" evidence="5 7">
    <location>
        <position position="55"/>
    </location>
</feature>
<dbReference type="InterPro" id="IPR000673">
    <property type="entry name" value="Sig_transdc_resp-reg_Me-estase"/>
</dbReference>
<dbReference type="EMBL" id="CP018092">
    <property type="protein sequence ID" value="ATS18748.1"/>
    <property type="molecule type" value="Genomic_DNA"/>
</dbReference>
<evidence type="ECO:0000256" key="6">
    <source>
        <dbReference type="PROSITE-ProRule" id="PRU00050"/>
    </source>
</evidence>
<dbReference type="RefSeq" id="WP_099799090.1">
    <property type="nucleotide sequence ID" value="NZ_CP018092.1"/>
</dbReference>
<dbReference type="SUPFAM" id="SSF52172">
    <property type="entry name" value="CheY-like"/>
    <property type="match status" value="1"/>
</dbReference>
<comment type="similarity">
    <text evidence="5">Belongs to the CheB family.</text>
</comment>
<dbReference type="CDD" id="cd16432">
    <property type="entry name" value="CheB_Rec"/>
    <property type="match status" value="1"/>
</dbReference>